<dbReference type="PANTHER" id="PTHR24012">
    <property type="entry name" value="RNA BINDING PROTEIN"/>
    <property type="match status" value="1"/>
</dbReference>
<feature type="non-terminal residue" evidence="5">
    <location>
        <position position="1"/>
    </location>
</feature>
<evidence type="ECO:0000256" key="2">
    <source>
        <dbReference type="ARBA" id="ARBA00022884"/>
    </source>
</evidence>
<dbReference type="Gene3D" id="3.30.70.330">
    <property type="match status" value="2"/>
</dbReference>
<dbReference type="GO" id="GO:0003729">
    <property type="term" value="F:mRNA binding"/>
    <property type="evidence" value="ECO:0007669"/>
    <property type="project" value="UniProtKB-ARBA"/>
</dbReference>
<name>A4V6M1_DUGJA</name>
<dbReference type="InterPro" id="IPR012677">
    <property type="entry name" value="Nucleotide-bd_a/b_plait_sf"/>
</dbReference>
<dbReference type="GO" id="GO:0005737">
    <property type="term" value="C:cytoplasm"/>
    <property type="evidence" value="ECO:0007669"/>
    <property type="project" value="UniProtKB-ARBA"/>
</dbReference>
<sequence>FGTRRPLQVKPAKNNLTKKTNMNTLNQLGENIASDERKLFVGMLSKNQTDENVQNMFTKFGKIEECTVLKDQNGNSKGCAFVKFLNHTDARAAINALHASQKMEGASSSLVVKFADTDKQKQIRKLQQNLPDLNILNSHIPIHIPYYTSQCGPVINPEMNSAIPTTQFIPNCNEYILAAQIQQINLFSNIPPIYPSNSIVSMPSTHPVPMIDYSIPINNLPKTDQMTMKPVLDVQQITQDNLNRPIVTPGSFMSYPFLNVQIPTGYQAAFPNNNLSSINQNSNDVKSTPLPTGPEGCNLFIYHLPQEIGDLQLYQIFMHFGNVISSKVYVDRATNQSKCFGFVSYDDPACANAAIKSMNGYHIGTKRLKVQLKKPKETLNDTKNLSQILTSAADIKQVYCSS</sequence>
<dbReference type="AlphaFoldDB" id="A4V6M1"/>
<feature type="domain" description="RRM" evidence="4">
    <location>
        <begin position="297"/>
        <end position="375"/>
    </location>
</feature>
<dbReference type="GO" id="GO:0009967">
    <property type="term" value="P:positive regulation of signal transduction"/>
    <property type="evidence" value="ECO:0007669"/>
    <property type="project" value="UniProtKB-ARBA"/>
</dbReference>
<dbReference type="InterPro" id="IPR000504">
    <property type="entry name" value="RRM_dom"/>
</dbReference>
<dbReference type="PROSITE" id="PS50102">
    <property type="entry name" value="RRM"/>
    <property type="match status" value="2"/>
</dbReference>
<dbReference type="SMART" id="SM00360">
    <property type="entry name" value="RRM"/>
    <property type="match status" value="2"/>
</dbReference>
<proteinExistence type="evidence at transcript level"/>
<evidence type="ECO:0000256" key="3">
    <source>
        <dbReference type="PROSITE-ProRule" id="PRU00176"/>
    </source>
</evidence>
<accession>A4V6M1</accession>
<keyword evidence="2 3" id="KW-0694">RNA-binding</keyword>
<keyword evidence="1" id="KW-0677">Repeat</keyword>
<evidence type="ECO:0000313" key="5">
    <source>
        <dbReference type="EMBL" id="BAF57635.1"/>
    </source>
</evidence>
<dbReference type="SUPFAM" id="SSF54928">
    <property type="entry name" value="RNA-binding domain, RBD"/>
    <property type="match status" value="1"/>
</dbReference>
<evidence type="ECO:0000256" key="1">
    <source>
        <dbReference type="ARBA" id="ARBA00022737"/>
    </source>
</evidence>
<dbReference type="FunFam" id="3.30.70.330:FF:000198">
    <property type="entry name" value="CUGBP Elav-like family member 6 isoform X3"/>
    <property type="match status" value="1"/>
</dbReference>
<dbReference type="Pfam" id="PF00076">
    <property type="entry name" value="RRM_1"/>
    <property type="match status" value="2"/>
</dbReference>
<organism evidence="5">
    <name type="scientific">Dugesia japonica</name>
    <name type="common">Planarian</name>
    <dbReference type="NCBI Taxonomy" id="6161"/>
    <lineage>
        <taxon>Eukaryota</taxon>
        <taxon>Metazoa</taxon>
        <taxon>Spiralia</taxon>
        <taxon>Lophotrochozoa</taxon>
        <taxon>Platyhelminthes</taxon>
        <taxon>Rhabditophora</taxon>
        <taxon>Seriata</taxon>
        <taxon>Tricladida</taxon>
        <taxon>Continenticola</taxon>
        <taxon>Geoplanoidea</taxon>
        <taxon>Dugesiidae</taxon>
        <taxon>Dugesia</taxon>
    </lineage>
</organism>
<dbReference type="GO" id="GO:0010629">
    <property type="term" value="P:negative regulation of gene expression"/>
    <property type="evidence" value="ECO:0007669"/>
    <property type="project" value="UniProtKB-ARBA"/>
</dbReference>
<protein>
    <submittedName>
        <fullName evidence="5">Bruno-like protein</fullName>
    </submittedName>
</protein>
<dbReference type="FunFam" id="3.30.70.330:FF:000383">
    <property type="entry name" value="Sex lethal, isoform D"/>
    <property type="match status" value="1"/>
</dbReference>
<reference evidence="5" key="1">
    <citation type="submission" date="2007-04" db="EMBL/GenBank/DDBJ databases">
        <title>DjCBC-1, a conserved DEAD box RNA helicase of the RCK/p54/Me31B family, is a component of RNA-protein complexes in planarian stem cells and neurons.</title>
        <authorList>
            <person name="Kashikawa M."/>
            <person name="Shibata N."/>
            <person name="Agata K."/>
        </authorList>
    </citation>
    <scope>NUCLEOTIDE SEQUENCE</scope>
</reference>
<evidence type="ECO:0000259" key="4">
    <source>
        <dbReference type="PROSITE" id="PS50102"/>
    </source>
</evidence>
<dbReference type="InterPro" id="IPR035979">
    <property type="entry name" value="RBD_domain_sf"/>
</dbReference>
<dbReference type="EMBL" id="AK248119">
    <property type="protein sequence ID" value="BAF57635.1"/>
    <property type="molecule type" value="mRNA"/>
</dbReference>
<feature type="domain" description="RRM" evidence="4">
    <location>
        <begin position="37"/>
        <end position="117"/>
    </location>
</feature>